<dbReference type="EMBL" id="KZ501876">
    <property type="protein sequence ID" value="PKU87332.1"/>
    <property type="molecule type" value="Genomic_DNA"/>
</dbReference>
<reference evidence="1 2" key="1">
    <citation type="journal article" date="2016" name="Sci. Rep.">
        <title>The Dendrobium catenatum Lindl. genome sequence provides insights into polysaccharide synthase, floral development and adaptive evolution.</title>
        <authorList>
            <person name="Zhang G.Q."/>
            <person name="Xu Q."/>
            <person name="Bian C."/>
            <person name="Tsai W.C."/>
            <person name="Yeh C.M."/>
            <person name="Liu K.W."/>
            <person name="Yoshida K."/>
            <person name="Zhang L.S."/>
            <person name="Chang S.B."/>
            <person name="Chen F."/>
            <person name="Shi Y."/>
            <person name="Su Y.Y."/>
            <person name="Zhang Y.Q."/>
            <person name="Chen L.J."/>
            <person name="Yin Y."/>
            <person name="Lin M."/>
            <person name="Huang H."/>
            <person name="Deng H."/>
            <person name="Wang Z.W."/>
            <person name="Zhu S.L."/>
            <person name="Zhao X."/>
            <person name="Deng C."/>
            <person name="Niu S.C."/>
            <person name="Huang J."/>
            <person name="Wang M."/>
            <person name="Liu G.H."/>
            <person name="Yang H.J."/>
            <person name="Xiao X.J."/>
            <person name="Hsiao Y.Y."/>
            <person name="Wu W.L."/>
            <person name="Chen Y.Y."/>
            <person name="Mitsuda N."/>
            <person name="Ohme-Takagi M."/>
            <person name="Luo Y.B."/>
            <person name="Van de Peer Y."/>
            <person name="Liu Z.J."/>
        </authorList>
    </citation>
    <scope>NUCLEOTIDE SEQUENCE [LARGE SCALE GENOMIC DNA]</scope>
    <source>
        <tissue evidence="1">The whole plant</tissue>
    </source>
</reference>
<dbReference type="AlphaFoldDB" id="A0A2I0XHE5"/>
<reference evidence="1 2" key="2">
    <citation type="journal article" date="2017" name="Nature">
        <title>The Apostasia genome and the evolution of orchids.</title>
        <authorList>
            <person name="Zhang G.Q."/>
            <person name="Liu K.W."/>
            <person name="Li Z."/>
            <person name="Lohaus R."/>
            <person name="Hsiao Y.Y."/>
            <person name="Niu S.C."/>
            <person name="Wang J.Y."/>
            <person name="Lin Y.C."/>
            <person name="Xu Q."/>
            <person name="Chen L.J."/>
            <person name="Yoshida K."/>
            <person name="Fujiwara S."/>
            <person name="Wang Z.W."/>
            <person name="Zhang Y.Q."/>
            <person name="Mitsuda N."/>
            <person name="Wang M."/>
            <person name="Liu G.H."/>
            <person name="Pecoraro L."/>
            <person name="Huang H.X."/>
            <person name="Xiao X.J."/>
            <person name="Lin M."/>
            <person name="Wu X.Y."/>
            <person name="Wu W.L."/>
            <person name="Chen Y.Y."/>
            <person name="Chang S.B."/>
            <person name="Sakamoto S."/>
            <person name="Ohme-Takagi M."/>
            <person name="Yagi M."/>
            <person name="Zeng S.J."/>
            <person name="Shen C.Y."/>
            <person name="Yeh C.M."/>
            <person name="Luo Y.B."/>
            <person name="Tsai W.C."/>
            <person name="Van de Peer Y."/>
            <person name="Liu Z.J."/>
        </authorList>
    </citation>
    <scope>NUCLEOTIDE SEQUENCE [LARGE SCALE GENOMIC DNA]</scope>
    <source>
        <tissue evidence="1">The whole plant</tissue>
    </source>
</reference>
<organism evidence="1 2">
    <name type="scientific">Dendrobium catenatum</name>
    <dbReference type="NCBI Taxonomy" id="906689"/>
    <lineage>
        <taxon>Eukaryota</taxon>
        <taxon>Viridiplantae</taxon>
        <taxon>Streptophyta</taxon>
        <taxon>Embryophyta</taxon>
        <taxon>Tracheophyta</taxon>
        <taxon>Spermatophyta</taxon>
        <taxon>Magnoliopsida</taxon>
        <taxon>Liliopsida</taxon>
        <taxon>Asparagales</taxon>
        <taxon>Orchidaceae</taxon>
        <taxon>Epidendroideae</taxon>
        <taxon>Malaxideae</taxon>
        <taxon>Dendrobiinae</taxon>
        <taxon>Dendrobium</taxon>
    </lineage>
</organism>
<keyword evidence="2" id="KW-1185">Reference proteome</keyword>
<proteinExistence type="predicted"/>
<dbReference type="Proteomes" id="UP000233837">
    <property type="component" value="Unassembled WGS sequence"/>
</dbReference>
<evidence type="ECO:0000313" key="1">
    <source>
        <dbReference type="EMBL" id="PKU87332.1"/>
    </source>
</evidence>
<protein>
    <submittedName>
        <fullName evidence="1">Uncharacterized protein</fullName>
    </submittedName>
</protein>
<evidence type="ECO:0000313" key="2">
    <source>
        <dbReference type="Proteomes" id="UP000233837"/>
    </source>
</evidence>
<name>A0A2I0XHE5_9ASPA</name>
<gene>
    <name evidence="1" type="ORF">MA16_Dca021280</name>
</gene>
<accession>A0A2I0XHE5</accession>
<sequence length="60" mass="7014">MARKLDNLLWIEARKLGMNRQLVAAWKLGNSECRQLLATRKLGNLEFLNNLWWLGNSECI</sequence>